<evidence type="ECO:0008006" key="3">
    <source>
        <dbReference type="Google" id="ProtNLM"/>
    </source>
</evidence>
<keyword evidence="2" id="KW-1185">Reference proteome</keyword>
<dbReference type="InterPro" id="IPR011990">
    <property type="entry name" value="TPR-like_helical_dom_sf"/>
</dbReference>
<evidence type="ECO:0000313" key="1">
    <source>
        <dbReference type="EMBL" id="NGP76760.1"/>
    </source>
</evidence>
<comment type="caution">
    <text evidence="1">The sequence shown here is derived from an EMBL/GenBank/DDBJ whole genome shotgun (WGS) entry which is preliminary data.</text>
</comment>
<dbReference type="Proteomes" id="UP000473278">
    <property type="component" value="Unassembled WGS sequence"/>
</dbReference>
<organism evidence="1 2">
    <name type="scientific">Halalkalibaculum roseum</name>
    <dbReference type="NCBI Taxonomy" id="2709311"/>
    <lineage>
        <taxon>Bacteria</taxon>
        <taxon>Pseudomonadati</taxon>
        <taxon>Balneolota</taxon>
        <taxon>Balneolia</taxon>
        <taxon>Balneolales</taxon>
        <taxon>Balneolaceae</taxon>
        <taxon>Halalkalibaculum</taxon>
    </lineage>
</organism>
<sequence length="385" mass="44782">MRLIGLLLIICFVLSSCTSSRKLLEKGKYDHAIEKSVKALRKDPGDTKEFNVLKEAYQKANYFDNDRIAYLKNEGRSENWLEIYTLYSQLESRQNWIESLPGNLPNRFELVDYDEYLIDSKENAAEFAYQKGIEYLDRGDKESARLAYREFEEVQYLYGDYKNVAQHMQEARFLGTSHVLFRVENNSEVLLPRDFDYELRKISLKDLNDQWTNYDTYADTSLVYDYYIELNLNDIRISPERIDKESYTETAEIQDGLKYVFDQNGNVKKDSLGNDIKVPNMITVSADITESRQFKHGIISGSLDYIDLNTDQLLKTEDISVDAIFEHFSAVYSGNEKALTEETKRKLRSRPVPFPSDESLLLDAAELLKNESKAFVLSNRNVLLY</sequence>
<proteinExistence type="predicted"/>
<dbReference type="RefSeq" id="WP_165141485.1">
    <property type="nucleotide sequence ID" value="NZ_JAALLT010000003.1"/>
</dbReference>
<dbReference type="AlphaFoldDB" id="A0A6M1SUY7"/>
<protein>
    <recommendedName>
        <fullName evidence="3">Tetratricopeptide repeat protein</fullName>
    </recommendedName>
</protein>
<dbReference type="EMBL" id="JAALLT010000003">
    <property type="protein sequence ID" value="NGP76760.1"/>
    <property type="molecule type" value="Genomic_DNA"/>
</dbReference>
<reference evidence="1 2" key="1">
    <citation type="submission" date="2020-02" db="EMBL/GenBank/DDBJ databases">
        <title>Balneolaceae bacterium YR4-1, complete genome.</title>
        <authorList>
            <person name="Li Y."/>
            <person name="Wu S."/>
        </authorList>
    </citation>
    <scope>NUCLEOTIDE SEQUENCE [LARGE SCALE GENOMIC DNA]</scope>
    <source>
        <strain evidence="1 2">YR4-1</strain>
    </source>
</reference>
<evidence type="ECO:0000313" key="2">
    <source>
        <dbReference type="Proteomes" id="UP000473278"/>
    </source>
</evidence>
<accession>A0A6M1SUY7</accession>
<dbReference type="SUPFAM" id="SSF48452">
    <property type="entry name" value="TPR-like"/>
    <property type="match status" value="1"/>
</dbReference>
<gene>
    <name evidence="1" type="ORF">G3570_08955</name>
</gene>
<dbReference type="PROSITE" id="PS51257">
    <property type="entry name" value="PROKAR_LIPOPROTEIN"/>
    <property type="match status" value="1"/>
</dbReference>
<name>A0A6M1SUY7_9BACT</name>